<dbReference type="RefSeq" id="WP_344296545.1">
    <property type="nucleotide sequence ID" value="NZ_BAAANJ010000009.1"/>
</dbReference>
<reference evidence="3" key="1">
    <citation type="journal article" date="2019" name="Int. J. Syst. Evol. Microbiol.">
        <title>The Global Catalogue of Microorganisms (GCM) 10K type strain sequencing project: providing services to taxonomists for standard genome sequencing and annotation.</title>
        <authorList>
            <consortium name="The Broad Institute Genomics Platform"/>
            <consortium name="The Broad Institute Genome Sequencing Center for Infectious Disease"/>
            <person name="Wu L."/>
            <person name="Ma J."/>
        </authorList>
    </citation>
    <scope>NUCLEOTIDE SEQUENCE [LARGE SCALE GENOMIC DNA]</scope>
    <source>
        <strain evidence="3">JCM 14322</strain>
    </source>
</reference>
<sequence length="146" mass="14766">MTTPPHDDEPPRLGEPPVWGGDAIDGPGWSGLLAYTGLVLGAGALLFALFAPIGTRGPAGIVWIAMFGALAIGVGVPGAARHRRLGGGRLGVRTGWLGAALGALAMLLMIYAYVAVLLMGGDGLPVLPAWEAPAEPLPDNVITALA</sequence>
<proteinExistence type="predicted"/>
<name>A0ABP4YI81_9MICO</name>
<gene>
    <name evidence="2" type="ORF">GCM10009749_24490</name>
</gene>
<evidence type="ECO:0000256" key="1">
    <source>
        <dbReference type="SAM" id="Phobius"/>
    </source>
</evidence>
<protein>
    <recommendedName>
        <fullName evidence="4">DUF4190 domain-containing protein</fullName>
    </recommendedName>
</protein>
<keyword evidence="3" id="KW-1185">Reference proteome</keyword>
<evidence type="ECO:0008006" key="4">
    <source>
        <dbReference type="Google" id="ProtNLM"/>
    </source>
</evidence>
<feature type="transmembrane region" description="Helical" evidence="1">
    <location>
        <begin position="32"/>
        <end position="54"/>
    </location>
</feature>
<organism evidence="2 3">
    <name type="scientific">Agromyces neolithicus</name>
    <dbReference type="NCBI Taxonomy" id="269420"/>
    <lineage>
        <taxon>Bacteria</taxon>
        <taxon>Bacillati</taxon>
        <taxon>Actinomycetota</taxon>
        <taxon>Actinomycetes</taxon>
        <taxon>Micrococcales</taxon>
        <taxon>Microbacteriaceae</taxon>
        <taxon>Agromyces</taxon>
    </lineage>
</organism>
<keyword evidence="1" id="KW-1133">Transmembrane helix</keyword>
<keyword evidence="1" id="KW-0812">Transmembrane</keyword>
<keyword evidence="1" id="KW-0472">Membrane</keyword>
<dbReference type="EMBL" id="BAAANJ010000009">
    <property type="protein sequence ID" value="GAA1814171.1"/>
    <property type="molecule type" value="Genomic_DNA"/>
</dbReference>
<evidence type="ECO:0000313" key="2">
    <source>
        <dbReference type="EMBL" id="GAA1814171.1"/>
    </source>
</evidence>
<feature type="transmembrane region" description="Helical" evidence="1">
    <location>
        <begin position="92"/>
        <end position="114"/>
    </location>
</feature>
<comment type="caution">
    <text evidence="2">The sequence shown here is derived from an EMBL/GenBank/DDBJ whole genome shotgun (WGS) entry which is preliminary data.</text>
</comment>
<dbReference type="Proteomes" id="UP001500002">
    <property type="component" value="Unassembled WGS sequence"/>
</dbReference>
<accession>A0ABP4YI81</accession>
<evidence type="ECO:0000313" key="3">
    <source>
        <dbReference type="Proteomes" id="UP001500002"/>
    </source>
</evidence>
<feature type="transmembrane region" description="Helical" evidence="1">
    <location>
        <begin position="60"/>
        <end position="80"/>
    </location>
</feature>